<keyword evidence="2" id="KW-1185">Reference proteome</keyword>
<dbReference type="Proteomes" id="UP000295438">
    <property type="component" value="Unassembled WGS sequence"/>
</dbReference>
<dbReference type="EMBL" id="SMUW01000028">
    <property type="protein sequence ID" value="TDK47953.1"/>
    <property type="molecule type" value="Genomic_DNA"/>
</dbReference>
<evidence type="ECO:0000313" key="2">
    <source>
        <dbReference type="Proteomes" id="UP000295438"/>
    </source>
</evidence>
<evidence type="ECO:0000313" key="1">
    <source>
        <dbReference type="EMBL" id="TDK47953.1"/>
    </source>
</evidence>
<name>A0A4R5V7B3_9BACT</name>
<dbReference type="RefSeq" id="WP_133390021.1">
    <property type="nucleotide sequence ID" value="NZ_SMUW01000028.1"/>
</dbReference>
<dbReference type="AlphaFoldDB" id="A0A4R5V7B3"/>
<accession>A0A4R5V7B3</accession>
<proteinExistence type="predicted"/>
<reference evidence="1 2" key="1">
    <citation type="submission" date="2019-03" db="EMBL/GenBank/DDBJ databases">
        <title>Algoriphagus aquimaris sp. nov., isolated form marine sediment in Pohang, Korea.</title>
        <authorList>
            <person name="Kim J."/>
            <person name="Yoon S.-H."/>
            <person name="Lee S.-S."/>
        </authorList>
    </citation>
    <scope>NUCLEOTIDE SEQUENCE [LARGE SCALE GENOMIC DNA]</scope>
    <source>
        <strain evidence="1 2">F21</strain>
    </source>
</reference>
<gene>
    <name evidence="1" type="ORF">E1898_04575</name>
</gene>
<sequence>MKHDVSEPLRGIYSGPSLEEVNRFFIRSDFPLEEGEVFYYYYQALGWRTESGLALRDWKAAASDWLWNLEN</sequence>
<comment type="caution">
    <text evidence="1">The sequence shown here is derived from an EMBL/GenBank/DDBJ whole genome shotgun (WGS) entry which is preliminary data.</text>
</comment>
<organism evidence="1 2">
    <name type="scientific">Algoriphagus formosus</name>
    <dbReference type="NCBI Taxonomy" id="2007308"/>
    <lineage>
        <taxon>Bacteria</taxon>
        <taxon>Pseudomonadati</taxon>
        <taxon>Bacteroidota</taxon>
        <taxon>Cytophagia</taxon>
        <taxon>Cytophagales</taxon>
        <taxon>Cyclobacteriaceae</taxon>
        <taxon>Algoriphagus</taxon>
    </lineage>
</organism>
<protein>
    <submittedName>
        <fullName evidence="1">Uncharacterized protein</fullName>
    </submittedName>
</protein>